<sequence length="503" mass="56685">MAVPKDTIRSLLECQCQICVEILIEPVTLPCKHTLCKACFKSTVEKTNLCYPSCHCQIAFWTWYHTQRNSLVNMELWEIIKKKKNTIQRNEIVDDYQPVHLLSQHGELRREYEEERKNKASEEYIQRLLKSYREMEEQLKSNKALARSVSASLSNSKNSDLVTTNQKYLSPNSELGSASQFEVVEEDRKTSMSKETDSSAESSVESPKPQLFARGGEWYLEGSQNKAVMKKLCVTSHKEPKVRVPSSGEAAIKPYGKTESGCTVSDITQTLENNTVVTENEESHLLTNKDISKTKNRNPCLKLSAIHAVLQKEEKCSLNLPQAKHKQEEWDRLFSASLQLQKEVDQEQMRLTWPKGSPDEYQSWAMSSPPDKVLNGQRKNAKDRGFKRQTDLEHPLKTSVQFSSAQSCPTLCKPMDCSTPGFSVHHQLPELTQTHVHRVGDAISSSVIPSPSAFNLPTSGSFQMNQFLASGSQSTGVSASTLVLPMNIQDWFPLGLTGWISLP</sequence>
<comment type="caution">
    <text evidence="15">The sequence shown here is derived from an EMBL/GenBank/DDBJ whole genome shotgun (WGS) entry which is preliminary data.</text>
</comment>
<feature type="compositionally biased region" description="Basic and acidic residues" evidence="13">
    <location>
        <begin position="186"/>
        <end position="197"/>
    </location>
</feature>
<accession>A0A5N3URI9</accession>
<dbReference type="GO" id="GO:0006302">
    <property type="term" value="P:double-strand break repair"/>
    <property type="evidence" value="ECO:0007669"/>
    <property type="project" value="TreeGrafter"/>
</dbReference>
<evidence type="ECO:0000256" key="5">
    <source>
        <dbReference type="ARBA" id="ARBA00022723"/>
    </source>
</evidence>
<keyword evidence="4" id="KW-0808">Transferase</keyword>
<dbReference type="GO" id="GO:0008270">
    <property type="term" value="F:zinc ion binding"/>
    <property type="evidence" value="ECO:0007669"/>
    <property type="project" value="UniProtKB-KW"/>
</dbReference>
<evidence type="ECO:0000256" key="7">
    <source>
        <dbReference type="ARBA" id="ARBA00022771"/>
    </source>
</evidence>
<evidence type="ECO:0000256" key="6">
    <source>
        <dbReference type="ARBA" id="ARBA00022763"/>
    </source>
</evidence>
<evidence type="ECO:0000256" key="1">
    <source>
        <dbReference type="ARBA" id="ARBA00000900"/>
    </source>
</evidence>
<dbReference type="CDD" id="cd22265">
    <property type="entry name" value="UDM1_RNF168"/>
    <property type="match status" value="1"/>
</dbReference>
<dbReference type="GO" id="GO:0061630">
    <property type="term" value="F:ubiquitin protein ligase activity"/>
    <property type="evidence" value="ECO:0007669"/>
    <property type="project" value="UniProtKB-EC"/>
</dbReference>
<reference evidence="15 16" key="1">
    <citation type="submission" date="2019-06" db="EMBL/GenBank/DDBJ databases">
        <title>Discovery of a novel chromosome fission-fusion reversal in muntjac.</title>
        <authorList>
            <person name="Mudd A.B."/>
            <person name="Bredeson J.V."/>
            <person name="Baum R."/>
            <person name="Hockemeyer D."/>
            <person name="Rokhsar D.S."/>
        </authorList>
    </citation>
    <scope>NUCLEOTIDE SEQUENCE [LARGE SCALE GENOMIC DNA]</scope>
    <source>
        <strain evidence="15">UCam_UCB_Mr</strain>
        <tissue evidence="15">Fibroblast cell line</tissue>
    </source>
</reference>
<evidence type="ECO:0000256" key="12">
    <source>
        <dbReference type="SAM" id="Coils"/>
    </source>
</evidence>
<dbReference type="SUPFAM" id="SSF57850">
    <property type="entry name" value="RING/U-box"/>
    <property type="match status" value="1"/>
</dbReference>
<evidence type="ECO:0000256" key="11">
    <source>
        <dbReference type="PROSITE-ProRule" id="PRU00175"/>
    </source>
</evidence>
<name>A0A5N3URI9_MUNRE</name>
<dbReference type="PROSITE" id="PS50089">
    <property type="entry name" value="ZF_RING_2"/>
    <property type="match status" value="1"/>
</dbReference>
<comment type="subcellular location">
    <subcellularLocation>
        <location evidence="2">Nucleus</location>
    </subcellularLocation>
</comment>
<evidence type="ECO:0000256" key="2">
    <source>
        <dbReference type="ARBA" id="ARBA00004123"/>
    </source>
</evidence>
<feature type="compositionally biased region" description="Polar residues" evidence="13">
    <location>
        <begin position="168"/>
        <end position="180"/>
    </location>
</feature>
<protein>
    <recommendedName>
        <fullName evidence="3">RING-type E3 ubiquitin transferase</fullName>
        <ecNumber evidence="3">2.3.2.27</ecNumber>
    </recommendedName>
</protein>
<keyword evidence="9" id="KW-0862">Zinc</keyword>
<evidence type="ECO:0000256" key="13">
    <source>
        <dbReference type="SAM" id="MobiDB-lite"/>
    </source>
</evidence>
<keyword evidence="16" id="KW-1185">Reference proteome</keyword>
<keyword evidence="6" id="KW-0227">DNA damage</keyword>
<comment type="catalytic activity">
    <reaction evidence="1">
        <text>S-ubiquitinyl-[E2 ubiquitin-conjugating enzyme]-L-cysteine + [acceptor protein]-L-lysine = [E2 ubiquitin-conjugating enzyme]-L-cysteine + N(6)-ubiquitinyl-[acceptor protein]-L-lysine.</text>
        <dbReference type="EC" id="2.3.2.27"/>
    </reaction>
</comment>
<proteinExistence type="predicted"/>
<keyword evidence="8" id="KW-0833">Ubl conjugation pathway</keyword>
<evidence type="ECO:0000259" key="14">
    <source>
        <dbReference type="PROSITE" id="PS50089"/>
    </source>
</evidence>
<feature type="region of interest" description="Disordered" evidence="13">
    <location>
        <begin position="168"/>
        <end position="209"/>
    </location>
</feature>
<evidence type="ECO:0000256" key="3">
    <source>
        <dbReference type="ARBA" id="ARBA00012483"/>
    </source>
</evidence>
<keyword evidence="5" id="KW-0479">Metal-binding</keyword>
<dbReference type="InterPro" id="IPR013083">
    <property type="entry name" value="Znf_RING/FYVE/PHD"/>
</dbReference>
<evidence type="ECO:0000256" key="4">
    <source>
        <dbReference type="ARBA" id="ARBA00022679"/>
    </source>
</evidence>
<dbReference type="GO" id="GO:0031491">
    <property type="term" value="F:nucleosome binding"/>
    <property type="evidence" value="ECO:0007669"/>
    <property type="project" value="TreeGrafter"/>
</dbReference>
<evidence type="ECO:0000256" key="10">
    <source>
        <dbReference type="ARBA" id="ARBA00023242"/>
    </source>
</evidence>
<dbReference type="EMBL" id="VCEB01006138">
    <property type="protein sequence ID" value="KAB0339383.1"/>
    <property type="molecule type" value="Genomic_DNA"/>
</dbReference>
<dbReference type="GO" id="GO:0005634">
    <property type="term" value="C:nucleus"/>
    <property type="evidence" value="ECO:0007669"/>
    <property type="project" value="UniProtKB-SubCell"/>
</dbReference>
<dbReference type="Pfam" id="PF13923">
    <property type="entry name" value="zf-C3HC4_2"/>
    <property type="match status" value="1"/>
</dbReference>
<dbReference type="GO" id="GO:0035861">
    <property type="term" value="C:site of double-strand break"/>
    <property type="evidence" value="ECO:0007669"/>
    <property type="project" value="TreeGrafter"/>
</dbReference>
<dbReference type="PANTHER" id="PTHR23328">
    <property type="entry name" value="RING-TYPE DOMAIN-CONTAINING PROTEIN"/>
    <property type="match status" value="1"/>
</dbReference>
<keyword evidence="12" id="KW-0175">Coiled coil</keyword>
<feature type="region of interest" description="Disordered" evidence="13">
    <location>
        <begin position="366"/>
        <end position="393"/>
    </location>
</feature>
<feature type="compositionally biased region" description="Basic and acidic residues" evidence="13">
    <location>
        <begin position="380"/>
        <end position="393"/>
    </location>
</feature>
<evidence type="ECO:0000313" key="16">
    <source>
        <dbReference type="Proteomes" id="UP000326062"/>
    </source>
</evidence>
<keyword evidence="7 11" id="KW-0863">Zinc-finger</keyword>
<evidence type="ECO:0000256" key="9">
    <source>
        <dbReference type="ARBA" id="ARBA00022833"/>
    </source>
</evidence>
<dbReference type="Gene3D" id="3.30.40.10">
    <property type="entry name" value="Zinc/RING finger domain, C3HC4 (zinc finger)"/>
    <property type="match status" value="1"/>
</dbReference>
<gene>
    <name evidence="15" type="ORF">FD755_024967</name>
</gene>
<dbReference type="InterPro" id="IPR001841">
    <property type="entry name" value="Znf_RING"/>
</dbReference>
<feature type="domain" description="RING-type" evidence="14">
    <location>
        <begin position="16"/>
        <end position="55"/>
    </location>
</feature>
<evidence type="ECO:0000256" key="8">
    <source>
        <dbReference type="ARBA" id="ARBA00022786"/>
    </source>
</evidence>
<dbReference type="Proteomes" id="UP000326062">
    <property type="component" value="Unassembled WGS sequence"/>
</dbReference>
<dbReference type="EC" id="2.3.2.27" evidence="3"/>
<keyword evidence="10" id="KW-0539">Nucleus</keyword>
<dbReference type="InterPro" id="IPR051657">
    <property type="entry name" value="RNF168/RNF169_E3_ubiq-ligase"/>
</dbReference>
<organism evidence="15 16">
    <name type="scientific">Muntiacus reevesi</name>
    <name type="common">Reeves' muntjac</name>
    <name type="synonym">Cervus reevesi</name>
    <dbReference type="NCBI Taxonomy" id="9886"/>
    <lineage>
        <taxon>Eukaryota</taxon>
        <taxon>Metazoa</taxon>
        <taxon>Chordata</taxon>
        <taxon>Craniata</taxon>
        <taxon>Vertebrata</taxon>
        <taxon>Euteleostomi</taxon>
        <taxon>Mammalia</taxon>
        <taxon>Eutheria</taxon>
        <taxon>Laurasiatheria</taxon>
        <taxon>Artiodactyla</taxon>
        <taxon>Ruminantia</taxon>
        <taxon>Pecora</taxon>
        <taxon>Cervidae</taxon>
        <taxon>Muntiacinae</taxon>
        <taxon>Muntiacus</taxon>
    </lineage>
</organism>
<dbReference type="AlphaFoldDB" id="A0A5N3URI9"/>
<evidence type="ECO:0000313" key="15">
    <source>
        <dbReference type="EMBL" id="KAB0339383.1"/>
    </source>
</evidence>
<dbReference type="PANTHER" id="PTHR23328:SF1">
    <property type="entry name" value="E3 UBIQUITIN-PROTEIN LIGASE RNF168"/>
    <property type="match status" value="1"/>
</dbReference>
<feature type="coiled-coil region" evidence="12">
    <location>
        <begin position="118"/>
        <end position="145"/>
    </location>
</feature>